<accession>A0A3N4IV49</accession>
<dbReference type="Proteomes" id="UP000275078">
    <property type="component" value="Unassembled WGS sequence"/>
</dbReference>
<reference evidence="2 3" key="1">
    <citation type="journal article" date="2018" name="Nat. Ecol. Evol.">
        <title>Pezizomycetes genomes reveal the molecular basis of ectomycorrhizal truffle lifestyle.</title>
        <authorList>
            <person name="Murat C."/>
            <person name="Payen T."/>
            <person name="Noel B."/>
            <person name="Kuo A."/>
            <person name="Morin E."/>
            <person name="Chen J."/>
            <person name="Kohler A."/>
            <person name="Krizsan K."/>
            <person name="Balestrini R."/>
            <person name="Da Silva C."/>
            <person name="Montanini B."/>
            <person name="Hainaut M."/>
            <person name="Levati E."/>
            <person name="Barry K.W."/>
            <person name="Belfiori B."/>
            <person name="Cichocki N."/>
            <person name="Clum A."/>
            <person name="Dockter R.B."/>
            <person name="Fauchery L."/>
            <person name="Guy J."/>
            <person name="Iotti M."/>
            <person name="Le Tacon F."/>
            <person name="Lindquist E.A."/>
            <person name="Lipzen A."/>
            <person name="Malagnac F."/>
            <person name="Mello A."/>
            <person name="Molinier V."/>
            <person name="Miyauchi S."/>
            <person name="Poulain J."/>
            <person name="Riccioni C."/>
            <person name="Rubini A."/>
            <person name="Sitrit Y."/>
            <person name="Splivallo R."/>
            <person name="Traeger S."/>
            <person name="Wang M."/>
            <person name="Zifcakova L."/>
            <person name="Wipf D."/>
            <person name="Zambonelli A."/>
            <person name="Paolocci F."/>
            <person name="Nowrousian M."/>
            <person name="Ottonello S."/>
            <person name="Baldrian P."/>
            <person name="Spatafora J.W."/>
            <person name="Henrissat B."/>
            <person name="Nagy L.G."/>
            <person name="Aury J.M."/>
            <person name="Wincker P."/>
            <person name="Grigoriev I.V."/>
            <person name="Bonfante P."/>
            <person name="Martin F.M."/>
        </authorList>
    </citation>
    <scope>NUCLEOTIDE SEQUENCE [LARGE SCALE GENOMIC DNA]</scope>
    <source>
        <strain evidence="2 3">RN42</strain>
    </source>
</reference>
<dbReference type="EMBL" id="ML119645">
    <property type="protein sequence ID" value="RPA88151.1"/>
    <property type="molecule type" value="Genomic_DNA"/>
</dbReference>
<feature type="transmembrane region" description="Helical" evidence="1">
    <location>
        <begin position="344"/>
        <end position="367"/>
    </location>
</feature>
<feature type="transmembrane region" description="Helical" evidence="1">
    <location>
        <begin position="37"/>
        <end position="64"/>
    </location>
</feature>
<keyword evidence="1" id="KW-0812">Transmembrane</keyword>
<feature type="transmembrane region" description="Helical" evidence="1">
    <location>
        <begin position="201"/>
        <end position="219"/>
    </location>
</feature>
<organism evidence="2 3">
    <name type="scientific">Ascobolus immersus RN42</name>
    <dbReference type="NCBI Taxonomy" id="1160509"/>
    <lineage>
        <taxon>Eukaryota</taxon>
        <taxon>Fungi</taxon>
        <taxon>Dikarya</taxon>
        <taxon>Ascomycota</taxon>
        <taxon>Pezizomycotina</taxon>
        <taxon>Pezizomycetes</taxon>
        <taxon>Pezizales</taxon>
        <taxon>Ascobolaceae</taxon>
        <taxon>Ascobolus</taxon>
    </lineage>
</organism>
<protein>
    <submittedName>
        <fullName evidence="2">Uncharacterized protein</fullName>
    </submittedName>
</protein>
<feature type="transmembrane region" description="Helical" evidence="1">
    <location>
        <begin position="262"/>
        <end position="282"/>
    </location>
</feature>
<proteinExistence type="predicted"/>
<sequence length="386" mass="42472">MEVHLVKRAIEHVDSFRSNGIDKPAGRTIPIVESTMFAVLLLVGFFYFFIWHYMATLIMTLTVVESSPSVSLSLDPSRAPLTDGTEDEESHSSIVSTRNTRVTSGVRSTFHHLRSQGGFYAPVRGIISTIHLSVLFFLVMVFGGGVASIIVGEKLGMLAGAAIACVATAKWNMALTQLRIASPESNKRPESKNMFKRSRNIAFAAVKPTIAALTLIRLYQESFKVAMMSFVPKKGDPGFDQPYTMKLENDGSHKIEYGKVSAWFYVLTVCFYIGYIGIVLPAKAVVVRMQASGMATDDETIISVDTTFGVEAAGEKERTLTFMEAVGTFSREDIKSILFMGAKLVALETIQIVAYAMIVYISFWWVAEKTINNAVRNQLRGGNAAL</sequence>
<dbReference type="STRING" id="1160509.A0A3N4IV49"/>
<dbReference type="AlphaFoldDB" id="A0A3N4IV49"/>
<gene>
    <name evidence="2" type="ORF">BJ508DRAFT_410029</name>
</gene>
<evidence type="ECO:0000313" key="2">
    <source>
        <dbReference type="EMBL" id="RPA88151.1"/>
    </source>
</evidence>
<dbReference type="OrthoDB" id="2896006at2759"/>
<keyword evidence="1" id="KW-1133">Transmembrane helix</keyword>
<feature type="transmembrane region" description="Helical" evidence="1">
    <location>
        <begin position="132"/>
        <end position="151"/>
    </location>
</feature>
<evidence type="ECO:0000256" key="1">
    <source>
        <dbReference type="SAM" id="Phobius"/>
    </source>
</evidence>
<evidence type="ECO:0000313" key="3">
    <source>
        <dbReference type="Proteomes" id="UP000275078"/>
    </source>
</evidence>
<name>A0A3N4IV49_ASCIM</name>
<keyword evidence="1" id="KW-0472">Membrane</keyword>
<keyword evidence="3" id="KW-1185">Reference proteome</keyword>